<accession>A0A0C2NIS9</accession>
<evidence type="ECO:0000256" key="2">
    <source>
        <dbReference type="SAM" id="MobiDB-lite"/>
    </source>
</evidence>
<dbReference type="Proteomes" id="UP000031672">
    <property type="component" value="Unassembled WGS sequence"/>
</dbReference>
<dbReference type="OrthoDB" id="5359237at2"/>
<evidence type="ECO:0000313" key="5">
    <source>
        <dbReference type="Proteomes" id="UP000031672"/>
    </source>
</evidence>
<reference evidence="4 5" key="1">
    <citation type="submission" date="2014-11" db="EMBL/GenBank/DDBJ databases">
        <title>Draft Genome Sequence of Vibrio piscirenalis strains CECT 8603T and CECT 8604, two marine Gammaproteobacterium isolated from cultured gilthead sea bream (Sparus aurata).</title>
        <authorList>
            <person name="Arahal D.R."/>
            <person name="Rodrigo-Torres L."/>
            <person name="Lucena T."/>
            <person name="Pujalte M.J."/>
        </authorList>
    </citation>
    <scope>NUCLEOTIDE SEQUENCE [LARGE SCALE GENOMIC DNA]</scope>
    <source>
        <strain evidence="4 5">DCR 1-4-2</strain>
    </source>
</reference>
<feature type="region of interest" description="Disordered" evidence="2">
    <location>
        <begin position="560"/>
        <end position="583"/>
    </location>
</feature>
<evidence type="ECO:0000259" key="3">
    <source>
        <dbReference type="Pfam" id="PF03432"/>
    </source>
</evidence>
<feature type="domain" description="MobA/VirD2-like nuclease" evidence="3">
    <location>
        <begin position="82"/>
        <end position="187"/>
    </location>
</feature>
<feature type="coiled-coil region" evidence="1">
    <location>
        <begin position="617"/>
        <end position="647"/>
    </location>
</feature>
<keyword evidence="5" id="KW-1185">Reference proteome</keyword>
<feature type="compositionally biased region" description="Polar residues" evidence="2">
    <location>
        <begin position="560"/>
        <end position="569"/>
    </location>
</feature>
<dbReference type="InterPro" id="IPR005094">
    <property type="entry name" value="Endonuclease_MobA/VirD2"/>
</dbReference>
<evidence type="ECO:0000256" key="1">
    <source>
        <dbReference type="SAM" id="Coils"/>
    </source>
</evidence>
<accession>A0A0C2NXT2</accession>
<name>A0A0C2NXT2_9VIBR</name>
<evidence type="ECO:0000313" key="4">
    <source>
        <dbReference type="EMBL" id="KII80930.1"/>
    </source>
</evidence>
<dbReference type="AlphaFoldDB" id="A0A0C2NXT2"/>
<keyword evidence="1" id="KW-0175">Coiled coil</keyword>
<organism evidence="4 5">
    <name type="scientific">Vibrio renipiscarius</name>
    <dbReference type="NCBI Taxonomy" id="1461322"/>
    <lineage>
        <taxon>Bacteria</taxon>
        <taxon>Pseudomonadati</taxon>
        <taxon>Pseudomonadota</taxon>
        <taxon>Gammaproteobacteria</taxon>
        <taxon>Vibrionales</taxon>
        <taxon>Vibrionaceae</taxon>
        <taxon>Vibrio</taxon>
    </lineage>
</organism>
<dbReference type="Pfam" id="PF03432">
    <property type="entry name" value="Relaxase"/>
    <property type="match status" value="1"/>
</dbReference>
<dbReference type="RefSeq" id="WP_040988542.1">
    <property type="nucleotide sequence ID" value="NZ_JTKH01000006.1"/>
</dbReference>
<dbReference type="STRING" id="1461322.OJ16_06500"/>
<protein>
    <recommendedName>
        <fullName evidence="3">MobA/VirD2-like nuclease domain-containing protein</fullName>
    </recommendedName>
</protein>
<gene>
    <name evidence="4" type="ORF">OJ16_06500</name>
</gene>
<comment type="caution">
    <text evidence="4">The sequence shown here is derived from an EMBL/GenBank/DDBJ whole genome shotgun (WGS) entry which is preliminary data.</text>
</comment>
<sequence length="818" mass="93959">MIITEESKITTRISLNRLIAYIVNPKQGKTIQSENLNVLGQKERISYAFTNQGFYHDVEAMKLSFAKQQELILANYAEYEAQMKKKSKKAGANIVEHIEICPTPTDFLSFSKEELARISMEIMSEAIPEIYERPFICGLHQDTDKPHFHFVLPTVYRTDKGIVYDKGWKRRIALRKAIEKAEQKYGLSLTGENNEHTSNLSNDMNFAQSLMIGRHTAADLLKKAKAIEDPAMIERVRDEIKTKRNISKKSGYYDLTNIMRKIKTTPNLTAQQFSAVLAENNININFSFKLDNDGNKVVRGISYELVNEAGEITTALSATALSKTLKGKGKRRFELKNLRESIDDWTEFETKMAKYADIKPDHTRMSVGNTGFVDFKTILDIRFVKGKQQSVWRGFDKKTNEPLFDYNSKDKAITFLNTKSKDAAFKSMQLAKNWNGIVIKTSSSRWASYELEAWLKLDSDPKKTIKQFNFNTESKVQHINWADFHSAVKGLKFTDKEVVYIKQNLLSPQDFDKYSLEIEKLLVTSKPKALNSEFLSVVDDVLNEAMSQEQAVTNENIDTINTPIENTSPEQEDENEKEVEKQDKALKDDLISTLITKPEEDKKAEVAKKSEHDAILAKAASDRLKRIEEAKKKQDQVEKERLDAIEAAKPKPYNKGFFEVKAKDIAFVDNLLKENYLVDHLDLKKNVKASEIIALMVRTEEMDERNIAFFHKKLNERTDEDVMRQSFMTHAATCNPDYKAENVGLSSIENRWLEERTHKAKSVRGDFIVKSNVFNKKKTQGEIDKSRTFNRGNQEPSNTKKVKVTYSKNDINYEDLKF</sequence>
<proteinExistence type="predicted"/>
<dbReference type="EMBL" id="JTKH01000006">
    <property type="protein sequence ID" value="KII80930.1"/>
    <property type="molecule type" value="Genomic_DNA"/>
</dbReference>